<comment type="similarity">
    <text evidence="1 2">Belongs to the fructosamine kinase family.</text>
</comment>
<dbReference type="InterPro" id="IPR011009">
    <property type="entry name" value="Kinase-like_dom_sf"/>
</dbReference>
<accession>A0A177N668</accession>
<evidence type="ECO:0000256" key="1">
    <source>
        <dbReference type="ARBA" id="ARBA00009460"/>
    </source>
</evidence>
<dbReference type="RefSeq" id="WP_064041534.1">
    <property type="nucleotide sequence ID" value="NZ_LUUJ01000101.1"/>
</dbReference>
<evidence type="ECO:0000256" key="2">
    <source>
        <dbReference type="PIRNR" id="PIRNR006221"/>
    </source>
</evidence>
<sequence length="295" mass="33349">MSDRLQGLIQHLAQTTGRTLKQSRLTSLGGGDINSAYRLQSQGIDWFIKVNRAELADMFAAETAGLTELAAIGAVRVPHAVCHGRHQHHAYLVLEHIELRSLSSDTAALFGEQLACMHRQPQAYFGWKIDNTIGSTPQYNPRYHDWVEFWRDQRLGKQLQFAAENGYCGTLQNQGEQLLDRLDDLFGDYRPHPSMLHGDLWGGNAAADSRGKPVMFDPACYYGDREADIAMTELFGSFGREFYAAYQAHYRLDAGYPVRKTLYNLYHMLNHLNLFGSSYLSQATRMIGQLLAELK</sequence>
<comment type="caution">
    <text evidence="3">The sequence shown here is derived from an EMBL/GenBank/DDBJ whole genome shotgun (WGS) entry which is preliminary data.</text>
</comment>
<evidence type="ECO:0000313" key="4">
    <source>
        <dbReference type="Proteomes" id="UP000077857"/>
    </source>
</evidence>
<proteinExistence type="inferred from homology"/>
<dbReference type="Proteomes" id="UP000077857">
    <property type="component" value="Unassembled WGS sequence"/>
</dbReference>
<reference evidence="3 4" key="1">
    <citation type="submission" date="2016-03" db="EMBL/GenBank/DDBJ databases">
        <authorList>
            <person name="Ploux O."/>
        </authorList>
    </citation>
    <scope>NUCLEOTIDE SEQUENCE [LARGE SCALE GENOMIC DNA]</scope>
    <source>
        <strain evidence="3 4">R-45378</strain>
    </source>
</reference>
<keyword evidence="2" id="KW-0418">Kinase</keyword>
<protein>
    <recommendedName>
        <fullName evidence="5">Fructosamine kinase</fullName>
    </recommendedName>
</protein>
<name>A0A177N668_9GAMM</name>
<dbReference type="PANTHER" id="PTHR12149">
    <property type="entry name" value="FRUCTOSAMINE 3 KINASE-RELATED PROTEIN"/>
    <property type="match status" value="1"/>
</dbReference>
<gene>
    <name evidence="3" type="ORF">A1507_17445</name>
</gene>
<organism evidence="3 4">
    <name type="scientific">Methylomonas koyamae</name>
    <dbReference type="NCBI Taxonomy" id="702114"/>
    <lineage>
        <taxon>Bacteria</taxon>
        <taxon>Pseudomonadati</taxon>
        <taxon>Pseudomonadota</taxon>
        <taxon>Gammaproteobacteria</taxon>
        <taxon>Methylococcales</taxon>
        <taxon>Methylococcaceae</taxon>
        <taxon>Methylomonas</taxon>
    </lineage>
</organism>
<dbReference type="PIRSF" id="PIRSF006221">
    <property type="entry name" value="Ketosamine-3-kinase"/>
    <property type="match status" value="1"/>
</dbReference>
<dbReference type="SUPFAM" id="SSF56112">
    <property type="entry name" value="Protein kinase-like (PK-like)"/>
    <property type="match status" value="1"/>
</dbReference>
<evidence type="ECO:0000313" key="3">
    <source>
        <dbReference type="EMBL" id="OAI13355.1"/>
    </source>
</evidence>
<dbReference type="AlphaFoldDB" id="A0A177N668"/>
<dbReference type="InterPro" id="IPR016477">
    <property type="entry name" value="Fructo-/Ketosamine-3-kinase"/>
</dbReference>
<dbReference type="GO" id="GO:0016301">
    <property type="term" value="F:kinase activity"/>
    <property type="evidence" value="ECO:0007669"/>
    <property type="project" value="UniProtKB-UniRule"/>
</dbReference>
<dbReference type="Gene3D" id="3.90.1200.10">
    <property type="match status" value="1"/>
</dbReference>
<dbReference type="PANTHER" id="PTHR12149:SF8">
    <property type="entry name" value="PROTEIN-RIBULOSAMINE 3-KINASE"/>
    <property type="match status" value="1"/>
</dbReference>
<dbReference type="Pfam" id="PF03881">
    <property type="entry name" value="Fructosamin_kin"/>
    <property type="match status" value="1"/>
</dbReference>
<dbReference type="OrthoDB" id="5291879at2"/>
<dbReference type="EMBL" id="LUUJ01000101">
    <property type="protein sequence ID" value="OAI13355.1"/>
    <property type="molecule type" value="Genomic_DNA"/>
</dbReference>
<dbReference type="Gene3D" id="3.30.200.20">
    <property type="entry name" value="Phosphorylase Kinase, domain 1"/>
    <property type="match status" value="1"/>
</dbReference>
<evidence type="ECO:0008006" key="5">
    <source>
        <dbReference type="Google" id="ProtNLM"/>
    </source>
</evidence>
<keyword evidence="2" id="KW-0808">Transferase</keyword>